<keyword evidence="3" id="KW-1185">Reference proteome</keyword>
<keyword evidence="1" id="KW-0175">Coiled coil</keyword>
<sequence length="584" mass="68628">MGQLDRLFRAFTDYRKNTKEERDCKRARRSVSRANADADRLQVVRTECEVENDWIDAIEEGLVFIGKAIAEERQFIRSNGEVQDIEKVKSVSRESVEHLARHSNLFTKDRGEGEDIIPDRLFTVERLTDYAVYENRFLYMLLCYLRDFIAYRYEKIVALTSTYSGSLSMQKSVEADDRKLRFEIFLDEEKRNDAYLAANHSAKEQVDRIDGLLKTVLLYLSLPLMEFVAKAPMLKPPITETNVLKMNKNFKGAMRLYYFITSYEKDGFTVKKDEVSLHPFERGLADEFAEIAELSSFLTYEHGLKLEEYLQKNYDEQEEAKKREDQERERRQLESLKRRIEESGKGEKEYMLLMEKRLRALENDKLQLIAARAEIETLHDKIGLLHQNIEEVSALAETRKKRNEELLISHQTEIRALTKEWEDRLCTAEEEREAEKTRLLIAHESALREQKESADKILRQTAETYEEAAKAEKQRTEERAAALLEQIGNSKDALEKEREERARLHAQAELLEREKTLSEARLNALKKECGRFSESDSFTSREQFAELERQYKVFKTFFKEEWKKTKKQIRAELLHSSAEKKDGE</sequence>
<dbReference type="RefSeq" id="WP_129225684.1">
    <property type="nucleotide sequence ID" value="NZ_SDOZ01000002.1"/>
</dbReference>
<feature type="coiled-coil region" evidence="1">
    <location>
        <begin position="466"/>
        <end position="528"/>
    </location>
</feature>
<organism evidence="2 3">
    <name type="scientific">Candidatus Borkfalkia ceftriaxoniphila</name>
    <dbReference type="NCBI Taxonomy" id="2508949"/>
    <lineage>
        <taxon>Bacteria</taxon>
        <taxon>Bacillati</taxon>
        <taxon>Bacillota</taxon>
        <taxon>Clostridia</taxon>
        <taxon>Christensenellales</taxon>
        <taxon>Christensenellaceae</taxon>
        <taxon>Candidatus Borkfalkia</taxon>
    </lineage>
</organism>
<evidence type="ECO:0000256" key="1">
    <source>
        <dbReference type="SAM" id="Coils"/>
    </source>
</evidence>
<dbReference type="EMBL" id="SDOZ01000002">
    <property type="protein sequence ID" value="RXZ62208.1"/>
    <property type="molecule type" value="Genomic_DNA"/>
</dbReference>
<feature type="coiled-coil region" evidence="1">
    <location>
        <begin position="306"/>
        <end position="381"/>
    </location>
</feature>
<evidence type="ECO:0008006" key="4">
    <source>
        <dbReference type="Google" id="ProtNLM"/>
    </source>
</evidence>
<dbReference type="Proteomes" id="UP000291269">
    <property type="component" value="Unassembled WGS sequence"/>
</dbReference>
<reference evidence="2 3" key="1">
    <citation type="journal article" date="2019" name="Gut">
        <title>Antibiotics-induced monodominance of a novel gut bacterial order.</title>
        <authorList>
            <person name="Hildebrand F."/>
            <person name="Moitinho-Silva L."/>
            <person name="Blasche S."/>
            <person name="Jahn M.T."/>
            <person name="Gossmann T.I."/>
            <person name="Heuerta-Cepas J."/>
            <person name="Hercog R."/>
            <person name="Luetge M."/>
            <person name="Bahram M."/>
            <person name="Pryszlak A."/>
            <person name="Alves R.J."/>
            <person name="Waszak S.M."/>
            <person name="Zhu A."/>
            <person name="Ye L."/>
            <person name="Costea P.I."/>
            <person name="Aalvink S."/>
            <person name="Belzer C."/>
            <person name="Forslund S.K."/>
            <person name="Sunagawa S."/>
            <person name="Hentschel U."/>
            <person name="Merten C."/>
            <person name="Patil K.R."/>
            <person name="Benes V."/>
            <person name="Bork P."/>
        </authorList>
    </citation>
    <scope>NUCLEOTIDE SEQUENCE [LARGE SCALE GENOMIC DNA]</scope>
    <source>
        <strain evidence="2 3">HDS1380</strain>
    </source>
</reference>
<gene>
    <name evidence="2" type="ORF">ESZ91_07385</name>
</gene>
<dbReference type="AlphaFoldDB" id="A0A4Q2KC92"/>
<accession>A0A4Q2KC92</accession>
<name>A0A4Q2KC92_9FIRM</name>
<protein>
    <recommendedName>
        <fullName evidence="4">DUF2357 domain-containing protein</fullName>
    </recommendedName>
</protein>
<evidence type="ECO:0000313" key="2">
    <source>
        <dbReference type="EMBL" id="RXZ62208.1"/>
    </source>
</evidence>
<dbReference type="OrthoDB" id="1766940at2"/>
<evidence type="ECO:0000313" key="3">
    <source>
        <dbReference type="Proteomes" id="UP000291269"/>
    </source>
</evidence>
<comment type="caution">
    <text evidence="2">The sequence shown here is derived from an EMBL/GenBank/DDBJ whole genome shotgun (WGS) entry which is preliminary data.</text>
</comment>
<proteinExistence type="predicted"/>